<dbReference type="InterPro" id="IPR025565">
    <property type="entry name" value="DUF4328"/>
</dbReference>
<reference evidence="3 4" key="1">
    <citation type="submission" date="2019-08" db="EMBL/GenBank/DDBJ databases">
        <authorList>
            <person name="Seo M.-J."/>
        </authorList>
    </citation>
    <scope>NUCLEOTIDE SEQUENCE [LARGE SCALE GENOMIC DNA]</scope>
    <source>
        <strain evidence="3 4">KIGAM108</strain>
    </source>
</reference>
<dbReference type="EMBL" id="VTHL01000007">
    <property type="protein sequence ID" value="TYZ10545.1"/>
    <property type="molecule type" value="Genomic_DNA"/>
</dbReference>
<evidence type="ECO:0000313" key="3">
    <source>
        <dbReference type="EMBL" id="TYZ10545.1"/>
    </source>
</evidence>
<keyword evidence="1" id="KW-0472">Membrane</keyword>
<name>A0A5D6V5T7_9BACT</name>
<keyword evidence="4" id="KW-1185">Reference proteome</keyword>
<sequence>MNTLPEVRDNSQRAQLTIALFWSIILTNIVSILLTKQAAAFPNAFSETATGFGTEEIWGIVATLLGLSQVAATFLGSVFFLQWFRRAYFNIREAGIRTQHTDGWAVGAWFIPFLNFVRPYTIMKEVWYGTLQMAGRYRGHTLLRWWWIAYLVHSVTINYESSSAANATDDNSAWALISTFFDIASAILTLIVVRYVHEAEQEASYRLQVGTLGQEEAKAQELLPTQEEY</sequence>
<feature type="transmembrane region" description="Helical" evidence="1">
    <location>
        <begin position="16"/>
        <end position="37"/>
    </location>
</feature>
<dbReference type="AlphaFoldDB" id="A0A5D6V5T7"/>
<organism evidence="3 4">
    <name type="scientific">Hymenobacter lutimineralis</name>
    <dbReference type="NCBI Taxonomy" id="2606448"/>
    <lineage>
        <taxon>Bacteria</taxon>
        <taxon>Pseudomonadati</taxon>
        <taxon>Bacteroidota</taxon>
        <taxon>Cytophagia</taxon>
        <taxon>Cytophagales</taxon>
        <taxon>Hymenobacteraceae</taxon>
        <taxon>Hymenobacter</taxon>
    </lineage>
</organism>
<dbReference type="Proteomes" id="UP000322791">
    <property type="component" value="Unassembled WGS sequence"/>
</dbReference>
<evidence type="ECO:0000259" key="2">
    <source>
        <dbReference type="Pfam" id="PF14219"/>
    </source>
</evidence>
<gene>
    <name evidence="3" type="ORF">FY528_08745</name>
</gene>
<accession>A0A5D6V5T7</accession>
<dbReference type="RefSeq" id="WP_149070619.1">
    <property type="nucleotide sequence ID" value="NZ_VTHL01000007.1"/>
</dbReference>
<feature type="transmembrane region" description="Helical" evidence="1">
    <location>
        <begin position="142"/>
        <end position="161"/>
    </location>
</feature>
<feature type="transmembrane region" description="Helical" evidence="1">
    <location>
        <begin position="57"/>
        <end position="81"/>
    </location>
</feature>
<feature type="transmembrane region" description="Helical" evidence="1">
    <location>
        <begin position="173"/>
        <end position="196"/>
    </location>
</feature>
<evidence type="ECO:0000313" key="4">
    <source>
        <dbReference type="Proteomes" id="UP000322791"/>
    </source>
</evidence>
<dbReference type="Pfam" id="PF14219">
    <property type="entry name" value="DUF4328"/>
    <property type="match status" value="1"/>
</dbReference>
<comment type="caution">
    <text evidence="3">The sequence shown here is derived from an EMBL/GenBank/DDBJ whole genome shotgun (WGS) entry which is preliminary data.</text>
</comment>
<keyword evidence="1" id="KW-0812">Transmembrane</keyword>
<feature type="domain" description="DUF4328" evidence="2">
    <location>
        <begin position="61"/>
        <end position="197"/>
    </location>
</feature>
<evidence type="ECO:0000256" key="1">
    <source>
        <dbReference type="SAM" id="Phobius"/>
    </source>
</evidence>
<protein>
    <submittedName>
        <fullName evidence="3">DUF4328 domain-containing protein</fullName>
    </submittedName>
</protein>
<keyword evidence="1" id="KW-1133">Transmembrane helix</keyword>
<proteinExistence type="predicted"/>